<reference evidence="1 2" key="1">
    <citation type="submission" date="2023-02" db="EMBL/GenBank/DDBJ databases">
        <title>LHISI_Scaffold_Assembly.</title>
        <authorList>
            <person name="Stuart O.P."/>
            <person name="Cleave R."/>
            <person name="Magrath M.J.L."/>
            <person name="Mikheyev A.S."/>
        </authorList>
    </citation>
    <scope>NUCLEOTIDE SEQUENCE [LARGE SCALE GENOMIC DNA]</scope>
    <source>
        <strain evidence="1">Daus_M_001</strain>
        <tissue evidence="1">Leg muscle</tissue>
    </source>
</reference>
<comment type="caution">
    <text evidence="1">The sequence shown here is derived from an EMBL/GenBank/DDBJ whole genome shotgun (WGS) entry which is preliminary data.</text>
</comment>
<proteinExistence type="predicted"/>
<sequence length="114" mass="13084">MKENLKNVGLICHSKLLSLTDKDTAKQFFETTDKLFGFPLDEHTRADRILARLFAFQQQVSGILKEGQSTNVLNVLSSLHEQSNFCVTSYVHAVDSCIKRRQRAGFLRTRTYFN</sequence>
<dbReference type="Proteomes" id="UP001159363">
    <property type="component" value="Chromosome 2"/>
</dbReference>
<evidence type="ECO:0000313" key="1">
    <source>
        <dbReference type="EMBL" id="KAJ8894573.1"/>
    </source>
</evidence>
<name>A0ABQ9ID20_9NEOP</name>
<keyword evidence="2" id="KW-1185">Reference proteome</keyword>
<dbReference type="EMBL" id="JARBHB010000002">
    <property type="protein sequence ID" value="KAJ8894573.1"/>
    <property type="molecule type" value="Genomic_DNA"/>
</dbReference>
<gene>
    <name evidence="1" type="ORF">PR048_007236</name>
</gene>
<accession>A0ABQ9ID20</accession>
<organism evidence="1 2">
    <name type="scientific">Dryococelus australis</name>
    <dbReference type="NCBI Taxonomy" id="614101"/>
    <lineage>
        <taxon>Eukaryota</taxon>
        <taxon>Metazoa</taxon>
        <taxon>Ecdysozoa</taxon>
        <taxon>Arthropoda</taxon>
        <taxon>Hexapoda</taxon>
        <taxon>Insecta</taxon>
        <taxon>Pterygota</taxon>
        <taxon>Neoptera</taxon>
        <taxon>Polyneoptera</taxon>
        <taxon>Phasmatodea</taxon>
        <taxon>Verophasmatodea</taxon>
        <taxon>Anareolatae</taxon>
        <taxon>Phasmatidae</taxon>
        <taxon>Eurycanthinae</taxon>
        <taxon>Dryococelus</taxon>
    </lineage>
</organism>
<protein>
    <submittedName>
        <fullName evidence="1">Uncharacterized protein</fullName>
    </submittedName>
</protein>
<evidence type="ECO:0000313" key="2">
    <source>
        <dbReference type="Proteomes" id="UP001159363"/>
    </source>
</evidence>